<dbReference type="InterPro" id="IPR007423">
    <property type="entry name" value="Sel_put"/>
</dbReference>
<name>A0A4U9U2X5_SERFO</name>
<dbReference type="PANTHER" id="PTHR38453:SF1">
    <property type="entry name" value="CYTOPLASMIC PROTEIN"/>
    <property type="match status" value="1"/>
</dbReference>
<protein>
    <submittedName>
        <fullName evidence="1">Uncharacterized small protein</fullName>
    </submittedName>
</protein>
<reference evidence="1" key="1">
    <citation type="submission" date="2019-05" db="EMBL/GenBank/DDBJ databases">
        <authorList>
            <consortium name="Pathogen Informatics"/>
        </authorList>
    </citation>
    <scope>NUCLEOTIDE SEQUENCE [LARGE SCALE GENOMIC DNA]</scope>
    <source>
        <strain evidence="1">NCTC12965</strain>
    </source>
</reference>
<dbReference type="PANTHER" id="PTHR38453">
    <property type="entry name" value="CYTOPLASMIC PROTEIN-RELATED"/>
    <property type="match status" value="1"/>
</dbReference>
<organism evidence="1">
    <name type="scientific">Serratia fonticola</name>
    <dbReference type="NCBI Taxonomy" id="47917"/>
    <lineage>
        <taxon>Bacteria</taxon>
        <taxon>Pseudomonadati</taxon>
        <taxon>Pseudomonadota</taxon>
        <taxon>Gammaproteobacteria</taxon>
        <taxon>Enterobacterales</taxon>
        <taxon>Yersiniaceae</taxon>
        <taxon>Serratia</taxon>
    </lineage>
</organism>
<accession>A0A4U9U2X5</accession>
<proteinExistence type="predicted"/>
<gene>
    <name evidence="1" type="ORF">NCTC12965_02165</name>
</gene>
<dbReference type="Pfam" id="PF04328">
    <property type="entry name" value="Sel_put"/>
    <property type="match status" value="1"/>
</dbReference>
<dbReference type="EMBL" id="CABEEZ010000039">
    <property type="protein sequence ID" value="VTR25362.1"/>
    <property type="molecule type" value="Genomic_DNA"/>
</dbReference>
<sequence length="68" mass="7541">MFGNLGQAGKYLGQAARMLVGVPDYDTYVQHMKDNHPDKPVMTYKEFFRERQDAATVAMAKAVCAVAS</sequence>
<evidence type="ECO:0000313" key="1">
    <source>
        <dbReference type="EMBL" id="VTR25362.1"/>
    </source>
</evidence>
<dbReference type="AlphaFoldDB" id="A0A4U9U2X5"/>